<organism evidence="2 3">
    <name type="scientific">Sphagnum troendelagicum</name>
    <dbReference type="NCBI Taxonomy" id="128251"/>
    <lineage>
        <taxon>Eukaryota</taxon>
        <taxon>Viridiplantae</taxon>
        <taxon>Streptophyta</taxon>
        <taxon>Embryophyta</taxon>
        <taxon>Bryophyta</taxon>
        <taxon>Sphagnophytina</taxon>
        <taxon>Sphagnopsida</taxon>
        <taxon>Sphagnales</taxon>
        <taxon>Sphagnaceae</taxon>
        <taxon>Sphagnum</taxon>
    </lineage>
</organism>
<sequence>MGTYCRSDGMDGEAAAAVMRQSVVLQSLPQFSVQAAPLHAASSCAHYQTYPGADHGVQIVVKCDELRQIRTERCVLSSQFEDLSAIDVTAKPDMMIGGGDPVRTRKKVRAKRVDLRPLQNLKGKICSKLGSAMVINKCNTATSYKPTDLPESSPALLARSSQFTSSSRSKVVTKQRTAAGTGVFYMTPGGISEFMTSEEGPGRGSGDNNVERLSQLAAVACELEQQRSRGSHQGLMQDLSNQAVKIKRRRTPRKSCRLQLPIAWNYAMSRPMQHDVNYKSPVGGDLSASDSCSRPDITLLIDCSDVRSNESHVGESVTKNLAACTSMTLNSRMDHECSDQSRNGKILTDPNLASSELSRSTDDLTRRARRNNSADSSSSGSGGGADTSILSKFQTLKCAAGTKETLGDRCVKRVLQFVEEKGLVPEKLIRVALGNNPDISKALRRLLKERRVQRLGNGRKDSAYVYMAAPAGFCELQVLKTSTTATAGNHFPLLQPTPAVSQVGSCSASKCFEGAAPYAISSCASG</sequence>
<evidence type="ECO:0000313" key="2">
    <source>
        <dbReference type="EMBL" id="CAK9213069.1"/>
    </source>
</evidence>
<accession>A0ABP0U8U1</accession>
<dbReference type="EMBL" id="OZ019911">
    <property type="protein sequence ID" value="CAK9213069.1"/>
    <property type="molecule type" value="Genomic_DNA"/>
</dbReference>
<proteinExistence type="predicted"/>
<evidence type="ECO:0000256" key="1">
    <source>
        <dbReference type="SAM" id="MobiDB-lite"/>
    </source>
</evidence>
<gene>
    <name evidence="2" type="ORF">CSSPTR1EN2_LOCUS11552</name>
</gene>
<keyword evidence="3" id="KW-1185">Reference proteome</keyword>
<reference evidence="2" key="1">
    <citation type="submission" date="2024-02" db="EMBL/GenBank/DDBJ databases">
        <authorList>
            <consortium name="ELIXIR-Norway"/>
            <consortium name="Elixir Norway"/>
        </authorList>
    </citation>
    <scope>NUCLEOTIDE SEQUENCE</scope>
</reference>
<evidence type="ECO:0000313" key="3">
    <source>
        <dbReference type="Proteomes" id="UP001497512"/>
    </source>
</evidence>
<name>A0ABP0U8U1_9BRYO</name>
<protein>
    <submittedName>
        <fullName evidence="2">Uncharacterized protein</fullName>
    </submittedName>
</protein>
<feature type="region of interest" description="Disordered" evidence="1">
    <location>
        <begin position="335"/>
        <end position="386"/>
    </location>
</feature>
<dbReference type="Proteomes" id="UP001497512">
    <property type="component" value="Chromosome 19"/>
</dbReference>